<evidence type="ECO:0000256" key="2">
    <source>
        <dbReference type="ARBA" id="ARBA00022833"/>
    </source>
</evidence>
<dbReference type="EMBL" id="KQ971338">
    <property type="protein sequence ID" value="EFA01902.1"/>
    <property type="molecule type" value="Genomic_DNA"/>
</dbReference>
<reference evidence="5 6" key="1">
    <citation type="journal article" date="2008" name="Nature">
        <title>The genome of the model beetle and pest Tribolium castaneum.</title>
        <authorList>
            <consortium name="Tribolium Genome Sequencing Consortium"/>
            <person name="Richards S."/>
            <person name="Gibbs R.A."/>
            <person name="Weinstock G.M."/>
            <person name="Brown S.J."/>
            <person name="Denell R."/>
            <person name="Beeman R.W."/>
            <person name="Gibbs R."/>
            <person name="Beeman R.W."/>
            <person name="Brown S.J."/>
            <person name="Bucher G."/>
            <person name="Friedrich M."/>
            <person name="Grimmelikhuijzen C.J."/>
            <person name="Klingler M."/>
            <person name="Lorenzen M."/>
            <person name="Richards S."/>
            <person name="Roth S."/>
            <person name="Schroder R."/>
            <person name="Tautz D."/>
            <person name="Zdobnov E.M."/>
            <person name="Muzny D."/>
            <person name="Gibbs R.A."/>
            <person name="Weinstock G.M."/>
            <person name="Attaway T."/>
            <person name="Bell S."/>
            <person name="Buhay C.J."/>
            <person name="Chandrabose M.N."/>
            <person name="Chavez D."/>
            <person name="Clerk-Blankenburg K.P."/>
            <person name="Cree A."/>
            <person name="Dao M."/>
            <person name="Davis C."/>
            <person name="Chacko J."/>
            <person name="Dinh H."/>
            <person name="Dugan-Rocha S."/>
            <person name="Fowler G."/>
            <person name="Garner T.T."/>
            <person name="Garnes J."/>
            <person name="Gnirke A."/>
            <person name="Hawes A."/>
            <person name="Hernandez J."/>
            <person name="Hines S."/>
            <person name="Holder M."/>
            <person name="Hume J."/>
            <person name="Jhangiani S.N."/>
            <person name="Joshi V."/>
            <person name="Khan Z.M."/>
            <person name="Jackson L."/>
            <person name="Kovar C."/>
            <person name="Kowis A."/>
            <person name="Lee S."/>
            <person name="Lewis L.R."/>
            <person name="Margolis J."/>
            <person name="Morgan M."/>
            <person name="Nazareth L.V."/>
            <person name="Nguyen N."/>
            <person name="Okwuonu G."/>
            <person name="Parker D."/>
            <person name="Richards S."/>
            <person name="Ruiz S.J."/>
            <person name="Santibanez J."/>
            <person name="Savard J."/>
            <person name="Scherer S.E."/>
            <person name="Schneider B."/>
            <person name="Sodergren E."/>
            <person name="Tautz D."/>
            <person name="Vattahil S."/>
            <person name="Villasana D."/>
            <person name="White C.S."/>
            <person name="Wright R."/>
            <person name="Park Y."/>
            <person name="Beeman R.W."/>
            <person name="Lord J."/>
            <person name="Oppert B."/>
            <person name="Lorenzen M."/>
            <person name="Brown S."/>
            <person name="Wang L."/>
            <person name="Savard J."/>
            <person name="Tautz D."/>
            <person name="Richards S."/>
            <person name="Weinstock G."/>
            <person name="Gibbs R.A."/>
            <person name="Liu Y."/>
            <person name="Worley K."/>
            <person name="Weinstock G."/>
            <person name="Elsik C.G."/>
            <person name="Reese J.T."/>
            <person name="Elhaik E."/>
            <person name="Landan G."/>
            <person name="Graur D."/>
            <person name="Arensburger P."/>
            <person name="Atkinson P."/>
            <person name="Beeman R.W."/>
            <person name="Beidler J."/>
            <person name="Brown S.J."/>
            <person name="Demuth J.P."/>
            <person name="Drury D.W."/>
            <person name="Du Y.Z."/>
            <person name="Fujiwara H."/>
            <person name="Lorenzen M."/>
            <person name="Maselli V."/>
            <person name="Osanai M."/>
            <person name="Park Y."/>
            <person name="Robertson H.M."/>
            <person name="Tu Z."/>
            <person name="Wang J.J."/>
            <person name="Wang S."/>
            <person name="Richards S."/>
            <person name="Song H."/>
            <person name="Zhang L."/>
            <person name="Sodergren E."/>
            <person name="Werner D."/>
            <person name="Stanke M."/>
            <person name="Morgenstern B."/>
            <person name="Solovyev V."/>
            <person name="Kosarev P."/>
            <person name="Brown G."/>
            <person name="Chen H.C."/>
            <person name="Ermolaeva O."/>
            <person name="Hlavina W."/>
            <person name="Kapustin Y."/>
            <person name="Kiryutin B."/>
            <person name="Kitts P."/>
            <person name="Maglott D."/>
            <person name="Pruitt K."/>
            <person name="Sapojnikov V."/>
            <person name="Souvorov A."/>
            <person name="Mackey A.J."/>
            <person name="Waterhouse R.M."/>
            <person name="Wyder S."/>
            <person name="Zdobnov E.M."/>
            <person name="Zdobnov E.M."/>
            <person name="Wyder S."/>
            <person name="Kriventseva E.V."/>
            <person name="Kadowaki T."/>
            <person name="Bork P."/>
            <person name="Aranda M."/>
            <person name="Bao R."/>
            <person name="Beermann A."/>
            <person name="Berns N."/>
            <person name="Bolognesi R."/>
            <person name="Bonneton F."/>
            <person name="Bopp D."/>
            <person name="Brown S.J."/>
            <person name="Bucher G."/>
            <person name="Butts T."/>
            <person name="Chaumot A."/>
            <person name="Denell R.E."/>
            <person name="Ferrier D.E."/>
            <person name="Friedrich M."/>
            <person name="Gordon C.M."/>
            <person name="Jindra M."/>
            <person name="Klingler M."/>
            <person name="Lan Q."/>
            <person name="Lattorff H.M."/>
            <person name="Laudet V."/>
            <person name="von Levetsow C."/>
            <person name="Liu Z."/>
            <person name="Lutz R."/>
            <person name="Lynch J.A."/>
            <person name="da Fonseca R.N."/>
            <person name="Posnien N."/>
            <person name="Reuter R."/>
            <person name="Roth S."/>
            <person name="Savard J."/>
            <person name="Schinko J.B."/>
            <person name="Schmitt C."/>
            <person name="Schoppmeier M."/>
            <person name="Schroder R."/>
            <person name="Shippy T.D."/>
            <person name="Simonnet F."/>
            <person name="Marques-Souza H."/>
            <person name="Tautz D."/>
            <person name="Tomoyasu Y."/>
            <person name="Trauner J."/>
            <person name="Van der Zee M."/>
            <person name="Vervoort M."/>
            <person name="Wittkopp N."/>
            <person name="Wimmer E.A."/>
            <person name="Yang X."/>
            <person name="Jones A.K."/>
            <person name="Sattelle D.B."/>
            <person name="Ebert P.R."/>
            <person name="Nelson D."/>
            <person name="Scott J.G."/>
            <person name="Beeman R.W."/>
            <person name="Muthukrishnan S."/>
            <person name="Kramer K.J."/>
            <person name="Arakane Y."/>
            <person name="Beeman R.W."/>
            <person name="Zhu Q."/>
            <person name="Hogenkamp D."/>
            <person name="Dixit R."/>
            <person name="Oppert B."/>
            <person name="Jiang H."/>
            <person name="Zou Z."/>
            <person name="Marshall J."/>
            <person name="Elpidina E."/>
            <person name="Vinokurov K."/>
            <person name="Oppert C."/>
            <person name="Zou Z."/>
            <person name="Evans J."/>
            <person name="Lu Z."/>
            <person name="Zhao P."/>
            <person name="Sumathipala N."/>
            <person name="Altincicek B."/>
            <person name="Vilcinskas A."/>
            <person name="Williams M."/>
            <person name="Hultmark D."/>
            <person name="Hetru C."/>
            <person name="Jiang H."/>
            <person name="Grimmelikhuijzen C.J."/>
            <person name="Hauser F."/>
            <person name="Cazzamali G."/>
            <person name="Williamson M."/>
            <person name="Park Y."/>
            <person name="Li B."/>
            <person name="Tanaka Y."/>
            <person name="Predel R."/>
            <person name="Neupert S."/>
            <person name="Schachtner J."/>
            <person name="Verleyen P."/>
            <person name="Raible F."/>
            <person name="Bork P."/>
            <person name="Friedrich M."/>
            <person name="Walden K.K."/>
            <person name="Robertson H.M."/>
            <person name="Angeli S."/>
            <person name="Foret S."/>
            <person name="Bucher G."/>
            <person name="Schuetz S."/>
            <person name="Maleszka R."/>
            <person name="Wimmer E.A."/>
            <person name="Beeman R.W."/>
            <person name="Lorenzen M."/>
            <person name="Tomoyasu Y."/>
            <person name="Miller S.C."/>
            <person name="Grossmann D."/>
            <person name="Bucher G."/>
        </authorList>
    </citation>
    <scope>NUCLEOTIDE SEQUENCE [LARGE SCALE GENOMIC DNA]</scope>
    <source>
        <strain evidence="5 6">Georgia GA2</strain>
    </source>
</reference>
<dbReference type="InterPro" id="IPR001841">
    <property type="entry name" value="Znf_RING"/>
</dbReference>
<keyword evidence="2" id="KW-0862">Zinc</keyword>
<feature type="domain" description="RING-type" evidence="4">
    <location>
        <begin position="769"/>
        <end position="809"/>
    </location>
</feature>
<organism evidence="5 6">
    <name type="scientific">Tribolium castaneum</name>
    <name type="common">Red flour beetle</name>
    <dbReference type="NCBI Taxonomy" id="7070"/>
    <lineage>
        <taxon>Eukaryota</taxon>
        <taxon>Metazoa</taxon>
        <taxon>Ecdysozoa</taxon>
        <taxon>Arthropoda</taxon>
        <taxon>Hexapoda</taxon>
        <taxon>Insecta</taxon>
        <taxon>Pterygota</taxon>
        <taxon>Neoptera</taxon>
        <taxon>Endopterygota</taxon>
        <taxon>Coleoptera</taxon>
        <taxon>Polyphaga</taxon>
        <taxon>Cucujiformia</taxon>
        <taxon>Tenebrionidae</taxon>
        <taxon>Tenebrionidae incertae sedis</taxon>
        <taxon>Tribolium</taxon>
    </lineage>
</organism>
<proteinExistence type="predicted"/>
<evidence type="ECO:0000256" key="3">
    <source>
        <dbReference type="PROSITE-ProRule" id="PRU00175"/>
    </source>
</evidence>
<dbReference type="InterPro" id="IPR056499">
    <property type="entry name" value="Beta-prop_HPS5-like"/>
</dbReference>
<dbReference type="Proteomes" id="UP000007266">
    <property type="component" value="Linkage group 4"/>
</dbReference>
<dbReference type="PANTHER" id="PTHR23287">
    <property type="entry name" value="RUBY-EYE2-LIKE PROTEIN"/>
    <property type="match status" value="1"/>
</dbReference>
<evidence type="ECO:0000259" key="4">
    <source>
        <dbReference type="PROSITE" id="PS50089"/>
    </source>
</evidence>
<gene>
    <name evidence="5" type="primary">AUGUSTUS-3.0.2_07512</name>
    <name evidence="5" type="ORF">TcasGA2_TC007512</name>
</gene>
<dbReference type="AlphaFoldDB" id="D2A3I6"/>
<dbReference type="SUPFAM" id="SSF57850">
    <property type="entry name" value="RING/U-box"/>
    <property type="match status" value="1"/>
</dbReference>
<dbReference type="PhylomeDB" id="D2A3I6"/>
<evidence type="ECO:0000313" key="5">
    <source>
        <dbReference type="EMBL" id="EFA01902.1"/>
    </source>
</evidence>
<dbReference type="Pfam" id="PF23756">
    <property type="entry name" value="Beta-prop_HPS5"/>
    <property type="match status" value="1"/>
</dbReference>
<dbReference type="SUPFAM" id="SSF50998">
    <property type="entry name" value="Quinoprotein alcohol dehydrogenase-like"/>
    <property type="match status" value="1"/>
</dbReference>
<dbReference type="GO" id="GO:0005737">
    <property type="term" value="C:cytoplasm"/>
    <property type="evidence" value="ECO:0000318"/>
    <property type="project" value="GO_Central"/>
</dbReference>
<keyword evidence="6" id="KW-1185">Reference proteome</keyword>
<dbReference type="OrthoDB" id="19493at2759"/>
<dbReference type="GO" id="GO:0008270">
    <property type="term" value="F:zinc ion binding"/>
    <property type="evidence" value="ECO:0007669"/>
    <property type="project" value="UniProtKB-KW"/>
</dbReference>
<sequence length="812" mass="93147">MTEKYTLIEHPSTLNSIIRNTFQSTHRIKFTAFDVSNKYVIFGVNSGGIYIFSRESCQFVKLIPSTHGPANLLSISPNEKNLAIAVSTGLVVVLEGFTETEFQQQIFTEHEDNHITAMTWNGNDLYCGDNTGRVSVVALRNFLTMFQTPVACLMHLDSQIVQLDTYSKFLLVSTQTRSLLCDTESEKYRQIGKKMRDGCFGACFLTAGNPHKNNDSNARTRGLFEISGDSEQLSAPSHDDKVKIYCARPGVRLWQADFEANVVVTHQFRPALGLSHSKVVQWDDSDRLKLKTLSPQTGEFNFGKIYNFLHRFVLTFRDDGFYIFEPSSSTLHWSAHTSVKDVKIVDSFLYVWHSDLEVSVLSLLSIEELVLRSLMRKKYKLCAEICLEFYDDVQSLIETSKKIHLISILETKLDDSEVLLKLEPIFTRLKDCAVTPTLERYKNGIVTVNALPVLPESVENFEKDTKKQENSILTEQFRVSRFNKNIETNDFTQLMKTLNSNELYDVLREFESQNESCADWCKEIFLKHLKIISEFKSEALDYAHQAFFSFNMNMNFICNCGFPLPQAHELRPKFYEIGTQLMEKTDNYEDYLKSVPYMYKNVLEKINDSQEIHSKLPLIIQFSDPEIIDTHSSKLTYDLWDESIRCLLKLKSGQCLNCGAKIDVRATFDWTDFATKIVDSIKANNALKLFKRYAHLLPKGGLKPVFYQYCIFSSASNTTSGIFRKTLDNENVCKQFETSVGGYLRKKYLCGSDLYDPPNRKSMLDLINCDHCQLPLKIPMLEETTKLTCGHNYHQTCLLYNKSQCPKCDPLL</sequence>
<evidence type="ECO:0000313" key="6">
    <source>
        <dbReference type="Proteomes" id="UP000007266"/>
    </source>
</evidence>
<dbReference type="HOGENOM" id="CLU_302332_0_0_1"/>
<dbReference type="PROSITE" id="PS50089">
    <property type="entry name" value="ZF_RING_2"/>
    <property type="match status" value="1"/>
</dbReference>
<name>D2A3I6_TRICA</name>
<keyword evidence="1 3" id="KW-0863">Zinc-finger</keyword>
<dbReference type="GO" id="GO:0048066">
    <property type="term" value="P:developmental pigmentation"/>
    <property type="evidence" value="ECO:0000318"/>
    <property type="project" value="GO_Central"/>
</dbReference>
<reference evidence="5 6" key="2">
    <citation type="journal article" date="2010" name="Nucleic Acids Res.">
        <title>BeetleBase in 2010: revisions to provide comprehensive genomic information for Tribolium castaneum.</title>
        <authorList>
            <person name="Kim H.S."/>
            <person name="Murphy T."/>
            <person name="Xia J."/>
            <person name="Caragea D."/>
            <person name="Park Y."/>
            <person name="Beeman R.W."/>
            <person name="Lorenzen M.D."/>
            <person name="Butcher S."/>
            <person name="Manak J.R."/>
            <person name="Brown S.J."/>
        </authorList>
    </citation>
    <scope>GENOME REANNOTATION</scope>
    <source>
        <strain evidence="5 6">Georgia GA2</strain>
    </source>
</reference>
<dbReference type="InterPro" id="IPR015943">
    <property type="entry name" value="WD40/YVTN_repeat-like_dom_sf"/>
</dbReference>
<evidence type="ECO:0000256" key="1">
    <source>
        <dbReference type="ARBA" id="ARBA00022771"/>
    </source>
</evidence>
<dbReference type="Gene3D" id="2.130.10.10">
    <property type="entry name" value="YVTN repeat-like/Quinoprotein amine dehydrogenase"/>
    <property type="match status" value="1"/>
</dbReference>
<dbReference type="FunCoup" id="D2A3I6">
    <property type="interactions" value="4"/>
</dbReference>
<dbReference type="PANTHER" id="PTHR23287:SF18">
    <property type="entry name" value="BLOC-2 COMPLEX MEMBER HPS5"/>
    <property type="match status" value="1"/>
</dbReference>
<keyword evidence="1 3" id="KW-0479">Metal-binding</keyword>
<dbReference type="InterPro" id="IPR011047">
    <property type="entry name" value="Quinoprotein_ADH-like_sf"/>
</dbReference>
<dbReference type="InterPro" id="IPR056446">
    <property type="entry name" value="TPR_HPS5_insects"/>
</dbReference>
<dbReference type="Pfam" id="PF23757">
    <property type="entry name" value="TPR_HPS5_insect"/>
    <property type="match status" value="1"/>
</dbReference>
<accession>D2A3I6</accession>
<protein>
    <recommendedName>
        <fullName evidence="4">RING-type domain-containing protein</fullName>
    </recommendedName>
</protein>
<dbReference type="InParanoid" id="D2A3I6"/>
<dbReference type="STRING" id="7070.D2A3I6"/>
<dbReference type="eggNOG" id="KOG3621">
    <property type="taxonomic scope" value="Eukaryota"/>
</dbReference>